<name>A0A9W9JYR9_9EURO</name>
<dbReference type="GO" id="GO:0016020">
    <property type="term" value="C:membrane"/>
    <property type="evidence" value="ECO:0007669"/>
    <property type="project" value="UniProtKB-SubCell"/>
</dbReference>
<dbReference type="GO" id="GO:0022857">
    <property type="term" value="F:transmembrane transporter activity"/>
    <property type="evidence" value="ECO:0007669"/>
    <property type="project" value="InterPro"/>
</dbReference>
<protein>
    <recommendedName>
        <fullName evidence="9">Major facilitator superfamily (MFS) profile domain-containing protein</fullName>
    </recommendedName>
</protein>
<dbReference type="AlphaFoldDB" id="A0A9W9JYR9"/>
<feature type="transmembrane region" description="Helical" evidence="6">
    <location>
        <begin position="203"/>
        <end position="225"/>
    </location>
</feature>
<feature type="transmembrane region" description="Helical" evidence="6">
    <location>
        <begin position="334"/>
        <end position="357"/>
    </location>
</feature>
<feature type="transmembrane region" description="Helical" evidence="6">
    <location>
        <begin position="426"/>
        <end position="446"/>
    </location>
</feature>
<feature type="transmembrane region" description="Helical" evidence="6">
    <location>
        <begin position="293"/>
        <end position="314"/>
    </location>
</feature>
<evidence type="ECO:0000256" key="5">
    <source>
        <dbReference type="ARBA" id="ARBA00023136"/>
    </source>
</evidence>
<dbReference type="OrthoDB" id="6730379at2759"/>
<dbReference type="Pfam" id="PF07690">
    <property type="entry name" value="MFS_1"/>
    <property type="match status" value="1"/>
</dbReference>
<keyword evidence="8" id="KW-1185">Reference proteome</keyword>
<keyword evidence="5 6" id="KW-0472">Membrane</keyword>
<feature type="transmembrane region" description="Helical" evidence="6">
    <location>
        <begin position="231"/>
        <end position="252"/>
    </location>
</feature>
<keyword evidence="3 6" id="KW-0812">Transmembrane</keyword>
<feature type="transmembrane region" description="Helical" evidence="6">
    <location>
        <begin position="93"/>
        <end position="114"/>
    </location>
</feature>
<dbReference type="PANTHER" id="PTHR43791">
    <property type="entry name" value="PERMEASE-RELATED"/>
    <property type="match status" value="1"/>
</dbReference>
<evidence type="ECO:0000256" key="1">
    <source>
        <dbReference type="ARBA" id="ARBA00004141"/>
    </source>
</evidence>
<evidence type="ECO:0000256" key="6">
    <source>
        <dbReference type="SAM" id="Phobius"/>
    </source>
</evidence>
<feature type="transmembrane region" description="Helical" evidence="6">
    <location>
        <begin position="167"/>
        <end position="191"/>
    </location>
</feature>
<evidence type="ECO:0000256" key="3">
    <source>
        <dbReference type="ARBA" id="ARBA00022692"/>
    </source>
</evidence>
<dbReference type="SUPFAM" id="SSF103473">
    <property type="entry name" value="MFS general substrate transporter"/>
    <property type="match status" value="1"/>
</dbReference>
<keyword evidence="2" id="KW-0813">Transport</keyword>
<dbReference type="RefSeq" id="XP_056508585.1">
    <property type="nucleotide sequence ID" value="XM_056658292.1"/>
</dbReference>
<dbReference type="Proteomes" id="UP001141434">
    <property type="component" value="Unassembled WGS sequence"/>
</dbReference>
<evidence type="ECO:0000256" key="2">
    <source>
        <dbReference type="ARBA" id="ARBA00022448"/>
    </source>
</evidence>
<comment type="subcellular location">
    <subcellularLocation>
        <location evidence="1">Membrane</location>
        <topology evidence="1">Multi-pass membrane protein</topology>
    </subcellularLocation>
</comment>
<feature type="transmembrane region" description="Helical" evidence="6">
    <location>
        <begin position="50"/>
        <end position="73"/>
    </location>
</feature>
<reference evidence="7" key="2">
    <citation type="journal article" date="2023" name="IMA Fungus">
        <title>Comparative genomic study of the Penicillium genus elucidates a diverse pangenome and 15 lateral gene transfer events.</title>
        <authorList>
            <person name="Petersen C."/>
            <person name="Sorensen T."/>
            <person name="Nielsen M.R."/>
            <person name="Sondergaard T.E."/>
            <person name="Sorensen J.L."/>
            <person name="Fitzpatrick D.A."/>
            <person name="Frisvad J.C."/>
            <person name="Nielsen K.L."/>
        </authorList>
    </citation>
    <scope>NUCLEOTIDE SEQUENCE</scope>
    <source>
        <strain evidence="7">IBT 34128</strain>
    </source>
</reference>
<gene>
    <name evidence="7" type="ORF">NUU61_007767</name>
</gene>
<dbReference type="InterPro" id="IPR011701">
    <property type="entry name" value="MFS"/>
</dbReference>
<dbReference type="Gene3D" id="1.20.1250.20">
    <property type="entry name" value="MFS general substrate transporter like domains"/>
    <property type="match status" value="1"/>
</dbReference>
<evidence type="ECO:0000313" key="8">
    <source>
        <dbReference type="Proteomes" id="UP001141434"/>
    </source>
</evidence>
<evidence type="ECO:0000256" key="4">
    <source>
        <dbReference type="ARBA" id="ARBA00022989"/>
    </source>
</evidence>
<organism evidence="7 8">
    <name type="scientific">Penicillium alfredii</name>
    <dbReference type="NCBI Taxonomy" id="1506179"/>
    <lineage>
        <taxon>Eukaryota</taxon>
        <taxon>Fungi</taxon>
        <taxon>Dikarya</taxon>
        <taxon>Ascomycota</taxon>
        <taxon>Pezizomycotina</taxon>
        <taxon>Eurotiomycetes</taxon>
        <taxon>Eurotiomycetidae</taxon>
        <taxon>Eurotiales</taxon>
        <taxon>Aspergillaceae</taxon>
        <taxon>Penicillium</taxon>
    </lineage>
</organism>
<dbReference type="InterPro" id="IPR036259">
    <property type="entry name" value="MFS_trans_sf"/>
</dbReference>
<proteinExistence type="predicted"/>
<accession>A0A9W9JYR9</accession>
<feature type="non-terminal residue" evidence="7">
    <location>
        <position position="1"/>
    </location>
</feature>
<evidence type="ECO:0000313" key="7">
    <source>
        <dbReference type="EMBL" id="KAJ5086460.1"/>
    </source>
</evidence>
<dbReference type="PANTHER" id="PTHR43791:SF103">
    <property type="entry name" value="MAJOR FACILITATOR SUPERFAMILY (MFS) PROFILE DOMAIN-CONTAINING PROTEIN-RELATED"/>
    <property type="match status" value="1"/>
</dbReference>
<feature type="transmembrane region" description="Helical" evidence="6">
    <location>
        <begin position="369"/>
        <end position="388"/>
    </location>
</feature>
<reference evidence="7" key="1">
    <citation type="submission" date="2022-11" db="EMBL/GenBank/DDBJ databases">
        <authorList>
            <person name="Petersen C."/>
        </authorList>
    </citation>
    <scope>NUCLEOTIDE SEQUENCE</scope>
    <source>
        <strain evidence="7">IBT 34128</strain>
    </source>
</reference>
<sequence length="454" mass="50345">MAKSATIGEVDQIKNDLGSQNLKNEAGEEFSVPISVNAEKRLVRKIDMMVLPLMVFAYMMAFLDKQTLNYVALMEMREDLHLVGLQYNWSSSVFYFGYLFFSCAISHRISGITFDGQIPSGKISRDQPVHYPPVLLNFIVQLLTQVSMLWAIILACHRATNNFADLMVARFFLGCSEASLSPGFTLITSLWYRTSEQPLRHGIWFGGNSLSIILGNLIAAGIWHIRDGLRPWQWLFIIFAIVTFLWGLILFFRLPDSPTDASFLTQEERLIATEHLKANQTGYKNIHVERAQIFEACTDVMTWLLAVLVLSNNIPNGGFTAFNGLVLKGFGYTTFRTLLLGMSGGAVVLVSVVIGAAISSKLPNSRCMVIVTMNLVGMLGSALVYATSSIASRYAGLLLMGVYSSARPVSMAMISSNVGGFTKRATVNAIYFMYCAGNIIGPQLFFEREEPGYQ</sequence>
<keyword evidence="4 6" id="KW-1133">Transmembrane helix</keyword>
<dbReference type="EMBL" id="JAPMSZ010000010">
    <property type="protein sequence ID" value="KAJ5086460.1"/>
    <property type="molecule type" value="Genomic_DNA"/>
</dbReference>
<evidence type="ECO:0008006" key="9">
    <source>
        <dbReference type="Google" id="ProtNLM"/>
    </source>
</evidence>
<comment type="caution">
    <text evidence="7">The sequence shown here is derived from an EMBL/GenBank/DDBJ whole genome shotgun (WGS) entry which is preliminary data.</text>
</comment>
<dbReference type="GeneID" id="81397461"/>